<gene>
    <name evidence="1" type="ORF">PR048_014269</name>
</gene>
<protein>
    <submittedName>
        <fullName evidence="1">Uncharacterized protein</fullName>
    </submittedName>
</protein>
<dbReference type="Proteomes" id="UP001159363">
    <property type="component" value="Chromosome 4"/>
</dbReference>
<evidence type="ECO:0000313" key="1">
    <source>
        <dbReference type="EMBL" id="KAJ8882461.1"/>
    </source>
</evidence>
<proteinExistence type="predicted"/>
<dbReference type="EMBL" id="JARBHB010000005">
    <property type="protein sequence ID" value="KAJ8882461.1"/>
    <property type="molecule type" value="Genomic_DNA"/>
</dbReference>
<reference evidence="1 2" key="1">
    <citation type="submission" date="2023-02" db="EMBL/GenBank/DDBJ databases">
        <title>LHISI_Scaffold_Assembly.</title>
        <authorList>
            <person name="Stuart O.P."/>
            <person name="Cleave R."/>
            <person name="Magrath M.J.L."/>
            <person name="Mikheyev A.S."/>
        </authorList>
    </citation>
    <scope>NUCLEOTIDE SEQUENCE [LARGE SCALE GENOMIC DNA]</scope>
    <source>
        <strain evidence="1">Daus_M_001</strain>
        <tissue evidence="1">Leg muscle</tissue>
    </source>
</reference>
<sequence>MPVNTGIWFEAVMWSCDGRVIACRAVLWWPRAAVAELLACSFSTKACRVQSPAGSLPDFRIW</sequence>
<name>A0ABQ9HDT5_9NEOP</name>
<evidence type="ECO:0000313" key="2">
    <source>
        <dbReference type="Proteomes" id="UP001159363"/>
    </source>
</evidence>
<organism evidence="1 2">
    <name type="scientific">Dryococelus australis</name>
    <dbReference type="NCBI Taxonomy" id="614101"/>
    <lineage>
        <taxon>Eukaryota</taxon>
        <taxon>Metazoa</taxon>
        <taxon>Ecdysozoa</taxon>
        <taxon>Arthropoda</taxon>
        <taxon>Hexapoda</taxon>
        <taxon>Insecta</taxon>
        <taxon>Pterygota</taxon>
        <taxon>Neoptera</taxon>
        <taxon>Polyneoptera</taxon>
        <taxon>Phasmatodea</taxon>
        <taxon>Verophasmatodea</taxon>
        <taxon>Anareolatae</taxon>
        <taxon>Phasmatidae</taxon>
        <taxon>Eurycanthinae</taxon>
        <taxon>Dryococelus</taxon>
    </lineage>
</organism>
<comment type="caution">
    <text evidence="1">The sequence shown here is derived from an EMBL/GenBank/DDBJ whole genome shotgun (WGS) entry which is preliminary data.</text>
</comment>
<accession>A0ABQ9HDT5</accession>
<keyword evidence="2" id="KW-1185">Reference proteome</keyword>